<accession>A0A7I8WFJ3</accession>
<keyword evidence="5 12" id="KW-1133">Transmembrane helix</keyword>
<evidence type="ECO:0000256" key="6">
    <source>
        <dbReference type="ARBA" id="ARBA00023053"/>
    </source>
</evidence>
<dbReference type="InterPro" id="IPR001873">
    <property type="entry name" value="ENaC"/>
</dbReference>
<dbReference type="Pfam" id="PF00858">
    <property type="entry name" value="ASC"/>
    <property type="match status" value="2"/>
</dbReference>
<evidence type="ECO:0000256" key="7">
    <source>
        <dbReference type="ARBA" id="ARBA00023065"/>
    </source>
</evidence>
<evidence type="ECO:0000256" key="8">
    <source>
        <dbReference type="ARBA" id="ARBA00023136"/>
    </source>
</evidence>
<dbReference type="EMBL" id="CAJFCJ010000116">
    <property type="protein sequence ID" value="CAD5126980.1"/>
    <property type="molecule type" value="Genomic_DNA"/>
</dbReference>
<proteinExistence type="inferred from homology"/>
<comment type="similarity">
    <text evidence="11">Belongs to the amiloride-sensitive sodium channel (TC 1.A.6) family.</text>
</comment>
<comment type="subcellular location">
    <subcellularLocation>
        <location evidence="1">Membrane</location>
        <topology evidence="1">Multi-pass membrane protein</topology>
    </subcellularLocation>
</comment>
<dbReference type="PRINTS" id="PR01078">
    <property type="entry name" value="AMINACHANNEL"/>
</dbReference>
<evidence type="ECO:0000256" key="1">
    <source>
        <dbReference type="ARBA" id="ARBA00004141"/>
    </source>
</evidence>
<evidence type="ECO:0000256" key="5">
    <source>
        <dbReference type="ARBA" id="ARBA00022989"/>
    </source>
</evidence>
<evidence type="ECO:0000313" key="13">
    <source>
        <dbReference type="EMBL" id="CAD5126980.1"/>
    </source>
</evidence>
<sequence length="526" mass="60735">MHRMKQTIELGLYKYLSSVYSKKMTANNSFRQYLPDNLTDDVEWIYNYTGHKQSNFIFNCHWSGRQCLPKHFTQTITDYGICFTFNSPSSLQQTQPLTVSESGMNSALSLLLNIEQYQYMPDPDNNVGVRIFLHNDHKRPLMSDLGFAVAAGMHTLIGIKRTETQSLGKPFGKCTQSKYNSHAECIDHCRLKRVSQICNCIPFEAKSILTDESFQSMRQCFLWENYGCVRTTWEKIKKDKMDCACSFPCKEITFAPSLSFSSISQFTVDKILSANLKGKQLLQWEYLNILEIGEKNLPSRSNLNSKLMNDFINKMIPMLKEFINTFKGVEIGDWIGVDFKKLYLASIDILEKKINKLINVLYSKRMEEMLVLFSEMINKNTLLKNNLFGPIQVQRNYLFKNMKDCLSLFNEGNLKSKFWISATENAKLLLGNSNKFDNFIDIKNFVKVDIFYKDISYLKIIQQEKFSFLSFLSEVGGFMGLVLGASLVTVIEFIDFFVYKSMQTLSNKRKKSVKELKLDARESAAI</sequence>
<keyword evidence="6" id="KW-0915">Sodium</keyword>
<dbReference type="PANTHER" id="PTHR11690">
    <property type="entry name" value="AMILORIDE-SENSITIVE SODIUM CHANNEL-RELATED"/>
    <property type="match status" value="1"/>
</dbReference>
<dbReference type="Gene3D" id="2.60.470.10">
    <property type="entry name" value="Acid-sensing ion channels like domains"/>
    <property type="match status" value="1"/>
</dbReference>
<dbReference type="Gene3D" id="1.10.287.770">
    <property type="entry name" value="YojJ-like"/>
    <property type="match status" value="1"/>
</dbReference>
<evidence type="ECO:0000256" key="2">
    <source>
        <dbReference type="ARBA" id="ARBA00022448"/>
    </source>
</evidence>
<reference evidence="13 14" key="1">
    <citation type="submission" date="2020-08" db="EMBL/GenBank/DDBJ databases">
        <authorList>
            <person name="Hejnol A."/>
        </authorList>
    </citation>
    <scope>NUCLEOTIDE SEQUENCE [LARGE SCALE GENOMIC DNA]</scope>
</reference>
<keyword evidence="14" id="KW-1185">Reference proteome</keyword>
<keyword evidence="9 11" id="KW-0739">Sodium transport</keyword>
<feature type="transmembrane region" description="Helical" evidence="12">
    <location>
        <begin position="475"/>
        <end position="499"/>
    </location>
</feature>
<protein>
    <submittedName>
        <fullName evidence="13">DgyrCDS14975</fullName>
    </submittedName>
</protein>
<dbReference type="GO" id="GO:0015280">
    <property type="term" value="F:ligand-gated sodium channel activity"/>
    <property type="evidence" value="ECO:0007669"/>
    <property type="project" value="TreeGrafter"/>
</dbReference>
<organism evidence="13 14">
    <name type="scientific">Dimorphilus gyrociliatus</name>
    <dbReference type="NCBI Taxonomy" id="2664684"/>
    <lineage>
        <taxon>Eukaryota</taxon>
        <taxon>Metazoa</taxon>
        <taxon>Spiralia</taxon>
        <taxon>Lophotrochozoa</taxon>
        <taxon>Annelida</taxon>
        <taxon>Polychaeta</taxon>
        <taxon>Polychaeta incertae sedis</taxon>
        <taxon>Dinophilidae</taxon>
        <taxon>Dimorphilus</taxon>
    </lineage>
</organism>
<dbReference type="GO" id="GO:0005886">
    <property type="term" value="C:plasma membrane"/>
    <property type="evidence" value="ECO:0007669"/>
    <property type="project" value="TreeGrafter"/>
</dbReference>
<dbReference type="OrthoDB" id="8065060at2759"/>
<dbReference type="Proteomes" id="UP000549394">
    <property type="component" value="Unassembled WGS sequence"/>
</dbReference>
<evidence type="ECO:0000256" key="9">
    <source>
        <dbReference type="ARBA" id="ARBA00023201"/>
    </source>
</evidence>
<name>A0A7I8WFJ3_9ANNE</name>
<keyword evidence="10 11" id="KW-0407">Ion channel</keyword>
<dbReference type="AlphaFoldDB" id="A0A7I8WFJ3"/>
<keyword evidence="8 12" id="KW-0472">Membrane</keyword>
<evidence type="ECO:0000256" key="12">
    <source>
        <dbReference type="SAM" id="Phobius"/>
    </source>
</evidence>
<keyword evidence="4 11" id="KW-0812">Transmembrane</keyword>
<evidence type="ECO:0000256" key="4">
    <source>
        <dbReference type="ARBA" id="ARBA00022692"/>
    </source>
</evidence>
<evidence type="ECO:0000313" key="14">
    <source>
        <dbReference type="Proteomes" id="UP000549394"/>
    </source>
</evidence>
<keyword evidence="2 11" id="KW-0813">Transport</keyword>
<keyword evidence="3 11" id="KW-0894">Sodium channel</keyword>
<evidence type="ECO:0000256" key="3">
    <source>
        <dbReference type="ARBA" id="ARBA00022461"/>
    </source>
</evidence>
<evidence type="ECO:0000256" key="11">
    <source>
        <dbReference type="RuleBase" id="RU000679"/>
    </source>
</evidence>
<evidence type="ECO:0000256" key="10">
    <source>
        <dbReference type="ARBA" id="ARBA00023303"/>
    </source>
</evidence>
<comment type="caution">
    <text evidence="13">The sequence shown here is derived from an EMBL/GenBank/DDBJ whole genome shotgun (WGS) entry which is preliminary data.</text>
</comment>
<keyword evidence="7 11" id="KW-0406">Ion transport</keyword>
<gene>
    <name evidence="13" type="ORF">DGYR_LOCUS14195</name>
</gene>